<name>A0A3P8M5S9_RAOTE</name>
<proteinExistence type="predicted"/>
<evidence type="ECO:0000313" key="2">
    <source>
        <dbReference type="Proteomes" id="UP000274346"/>
    </source>
</evidence>
<dbReference type="AlphaFoldDB" id="A0A3P8M5S9"/>
<accession>A0A3P8M5S9</accession>
<organism evidence="1 2">
    <name type="scientific">Raoultella terrigena</name>
    <name type="common">Klebsiella terrigena</name>
    <dbReference type="NCBI Taxonomy" id="577"/>
    <lineage>
        <taxon>Bacteria</taxon>
        <taxon>Pseudomonadati</taxon>
        <taxon>Pseudomonadota</taxon>
        <taxon>Gammaproteobacteria</taxon>
        <taxon>Enterobacterales</taxon>
        <taxon>Enterobacteriaceae</taxon>
        <taxon>Klebsiella/Raoultella group</taxon>
        <taxon>Raoultella</taxon>
    </lineage>
</organism>
<reference evidence="1 2" key="1">
    <citation type="submission" date="2018-12" db="EMBL/GenBank/DDBJ databases">
        <authorList>
            <consortium name="Pathogen Informatics"/>
        </authorList>
    </citation>
    <scope>NUCLEOTIDE SEQUENCE [LARGE SCALE GENOMIC DNA]</scope>
    <source>
        <strain evidence="1 2">NCTC13098</strain>
    </source>
</reference>
<evidence type="ECO:0000313" key="1">
    <source>
        <dbReference type="EMBL" id="VDR30083.1"/>
    </source>
</evidence>
<protein>
    <submittedName>
        <fullName evidence="1">Uncharacterized protein</fullName>
    </submittedName>
</protein>
<dbReference type="KEGG" id="rtg:NCTC13098_06516"/>
<sequence>MVYSATALPDNSALLPKQAKYMIVGLISDEENEHNISLRLTRLLPKVFHHALPNATLEAQKLPAELDAEGRIYATAATDILLLMVHAVANEFASNLHVTMRVRNPAGRDGGFHVFVKITRHDAQPFYQGTFSLRILEPSLYSLPDVKDCTINDPGYLLRAGEVKALFGGHYPSAEEKKALKAQALREGWVTSIFFGKQLLLMSNKG</sequence>
<dbReference type="Proteomes" id="UP000274346">
    <property type="component" value="Chromosome"/>
</dbReference>
<gene>
    <name evidence="1" type="ORF">NCTC13098_06516</name>
</gene>
<dbReference type="EMBL" id="LR131271">
    <property type="protein sequence ID" value="VDR30083.1"/>
    <property type="molecule type" value="Genomic_DNA"/>
</dbReference>